<protein>
    <submittedName>
        <fullName evidence="1">Uncharacterized protein</fullName>
    </submittedName>
</protein>
<evidence type="ECO:0000313" key="1">
    <source>
        <dbReference type="EnsemblPlants" id="AVESA.00010b.r2.7DG1333670.1.CDS"/>
    </source>
</evidence>
<reference evidence="1" key="1">
    <citation type="submission" date="2021-05" db="EMBL/GenBank/DDBJ databases">
        <authorList>
            <person name="Scholz U."/>
            <person name="Mascher M."/>
            <person name="Fiebig A."/>
        </authorList>
    </citation>
    <scope>NUCLEOTIDE SEQUENCE [LARGE SCALE GENOMIC DNA]</scope>
</reference>
<dbReference type="EnsemblPlants" id="AVESA.00010b.r2.7DG1333670.1">
    <property type="protein sequence ID" value="AVESA.00010b.r2.7DG1333670.1.CDS"/>
    <property type="gene ID" value="AVESA.00010b.r2.7DG1333670"/>
</dbReference>
<evidence type="ECO:0000313" key="2">
    <source>
        <dbReference type="Proteomes" id="UP001732700"/>
    </source>
</evidence>
<dbReference type="Proteomes" id="UP001732700">
    <property type="component" value="Chromosome 7D"/>
</dbReference>
<organism evidence="1 2">
    <name type="scientific">Avena sativa</name>
    <name type="common">Oat</name>
    <dbReference type="NCBI Taxonomy" id="4498"/>
    <lineage>
        <taxon>Eukaryota</taxon>
        <taxon>Viridiplantae</taxon>
        <taxon>Streptophyta</taxon>
        <taxon>Embryophyta</taxon>
        <taxon>Tracheophyta</taxon>
        <taxon>Spermatophyta</taxon>
        <taxon>Magnoliopsida</taxon>
        <taxon>Liliopsida</taxon>
        <taxon>Poales</taxon>
        <taxon>Poaceae</taxon>
        <taxon>BOP clade</taxon>
        <taxon>Pooideae</taxon>
        <taxon>Poodae</taxon>
        <taxon>Poeae</taxon>
        <taxon>Poeae Chloroplast Group 1 (Aveneae type)</taxon>
        <taxon>Aveninae</taxon>
        <taxon>Avena</taxon>
    </lineage>
</organism>
<accession>A0ACD6A987</accession>
<reference evidence="1" key="2">
    <citation type="submission" date="2025-09" db="UniProtKB">
        <authorList>
            <consortium name="EnsemblPlants"/>
        </authorList>
    </citation>
    <scope>IDENTIFICATION</scope>
</reference>
<name>A0ACD6A987_AVESA</name>
<sequence length="1446" mass="160845">MAEFALGLTKTAVAGTVSRVKSAMEEESKRRERVQEDLVFITGEFEMMQSFLSASNAGDRASKNLVVRTWVRQLRDLAFDVEDCVEFIIHLDGKSSWTWLWRVVPSCMARSLPLDQAVAEIKRLKARVEDVSQRNTRYNLMGGGDGTSADDGGHPQLPSSSTGSSSKGPPGAGPVEVLLDVWKASGKLRGIIDLEKLIVSEVTQLQVISLWRPIGAAANVGNHAAPPPNTYALMMKKVYDSPEICRRFKNNRAWVKLSALGHPFNPVEFVTNLLTQFTSHCRQLKDHDHHANANSSTISELLLQLSQLTYLVVIEQELTSVADWDAIRFFLRDGNNGSRILLSTNTLGIALVCTGKPYQVSELKHSSHDGGIYAFYPKGSGHRIGMGDFFWQLRHPGVISVFDGSTSDNELSNVMCKIFDDSGDTLLRVLDGVEFEYCHSYEARTGQFDLAEFVGEVLQVADPAESNNNNNNPRGEEWRCGPVEMGRCRQFLAEHDCLIYIGMGRQCLTDDWDLLKRDLLSSDSSSRSCIVVMTDEESVSTHYADDESRALHYQDLLSGSDQGGGNPKQDVDYFTYELGNLVGREYDCNHHVDGCSLYMPGSMTSSVWGIAGIGKSALVREEYFSLKKESGNRNIMFGWVDVPHPFNLRDFCRRLLLDFFSNDVEAKEAAAISMVEGHDPTQWCSKIMRTNKFYLVVDGLQSKQDWDLIKAALLSGPIIGHTVVVTREESIAKHCLRGSNEDHIRNLQGLGDGDAVHLFTKTGLNSKEMTDLRPEIRMALEGMVSKFGGIPQIIIAMAKISLLESQNIDYFLGMTSHFIRRLEAIDSLRGLFCWMQSYFDACPDELKPCIFYLTVFDADQGIRWSRLLRRWIAEGYTSGVGGTAEEKGRKLLSQLMKLCIVYPEQETTSTKTRLKVNDFFREYIKSRPMEDNLVFALEGSCSPSSRLAGQHLTISSSWDRDEVVFNNLDLSRLRSVTVFGAWKHFLISDKMKLLRVLDLEGTTTSDVTTSVTDKDLEKILKLLSRIKFISLRGCVHITRLPDSLGDMVQLETLDAKNTSIAELPLAIITKLHKLQYIRAGTSMNTSLFVPLQTKTSKPPSPSPPQEDSHGGTSPFLAGASALHEASTKIFGGCSRKARDPVESCSNRSRWWQSKKHRDLCMRRRVATNGGGVVVVHVAAVEGIGSLTHLHTLGTVNVAGGKCAFLFLKELKKLTQLRKLRLSGINRKNWRHVCDAISGNLHHLESLSLQLMLLEGDVTCNYQFACFDQIAEPPNTLKCLKVLYTSTGVRAADAATISQGWLKKLNFPRFVHELTITSQEDIGIIEKGVAGSTLHIKPTEEHLSFEKQAQGDMDCLRIECNNTLSHSKVTFGDLHDFRVGAISIHCCCSSSAAGTSARSSSSCNLQISGLNMVRGLSIITVTGTYSDGLKRDLRKQFENNEHQPTIN</sequence>
<proteinExistence type="predicted"/>
<keyword evidence="2" id="KW-1185">Reference proteome</keyword>